<dbReference type="Pfam" id="PF14541">
    <property type="entry name" value="TAXi_C"/>
    <property type="match status" value="1"/>
</dbReference>
<dbReference type="AlphaFoldDB" id="G7IWL3"/>
<evidence type="ECO:0000256" key="5">
    <source>
        <dbReference type="ARBA" id="ARBA00022729"/>
    </source>
</evidence>
<dbReference type="PaxDb" id="3880-AES69372"/>
<evidence type="ECO:0000256" key="4">
    <source>
        <dbReference type="ARBA" id="ARBA00022670"/>
    </source>
</evidence>
<comment type="subcellular location">
    <subcellularLocation>
        <location evidence="1">Secreted</location>
    </subcellularLocation>
</comment>
<dbReference type="InterPro" id="IPR033121">
    <property type="entry name" value="PEPTIDASE_A1"/>
</dbReference>
<dbReference type="PANTHER" id="PTHR47967:SF66">
    <property type="entry name" value="ASPARTIC PROTEINASE CDR1-RELATED"/>
    <property type="match status" value="1"/>
</dbReference>
<gene>
    <name evidence="13" type="primary">11446031</name>
    <name evidence="11" type="ordered locus">MTR_3g028120</name>
    <name evidence="12" type="ORF">MtrunA17_Chr3g0087851</name>
</gene>
<dbReference type="PANTHER" id="PTHR47967">
    <property type="entry name" value="OS07G0603500 PROTEIN-RELATED"/>
    <property type="match status" value="1"/>
</dbReference>
<dbReference type="eggNOG" id="KOG1339">
    <property type="taxonomic scope" value="Eukaryota"/>
</dbReference>
<keyword evidence="3" id="KW-0964">Secreted</keyword>
<dbReference type="GO" id="GO:0006508">
    <property type="term" value="P:proteolysis"/>
    <property type="evidence" value="ECO:0007669"/>
    <property type="project" value="UniProtKB-KW"/>
</dbReference>
<feature type="signal peptide" evidence="9">
    <location>
        <begin position="1"/>
        <end position="22"/>
    </location>
</feature>
<dbReference type="OMA" id="STHCANN"/>
<reference evidence="11 14" key="2">
    <citation type="journal article" date="2014" name="BMC Genomics">
        <title>An improved genome release (version Mt4.0) for the model legume Medicago truncatula.</title>
        <authorList>
            <person name="Tang H."/>
            <person name="Krishnakumar V."/>
            <person name="Bidwell S."/>
            <person name="Rosen B."/>
            <person name="Chan A."/>
            <person name="Zhou S."/>
            <person name="Gentzbittel L."/>
            <person name="Childs K.L."/>
            <person name="Yandell M."/>
            <person name="Gundlach H."/>
            <person name="Mayer K.F."/>
            <person name="Schwartz D.C."/>
            <person name="Town C.D."/>
        </authorList>
    </citation>
    <scope>GENOME REANNOTATION</scope>
    <source>
        <strain evidence="13 14">cv. Jemalong A17</strain>
    </source>
</reference>
<comment type="similarity">
    <text evidence="2">Belongs to the peptidase A1 family.</text>
</comment>
<proteinExistence type="inferred from homology"/>
<dbReference type="Proteomes" id="UP000002051">
    <property type="component" value="Chromosome 3"/>
</dbReference>
<organism evidence="11 14">
    <name type="scientific">Medicago truncatula</name>
    <name type="common">Barrel medic</name>
    <name type="synonym">Medicago tribuloides</name>
    <dbReference type="NCBI Taxonomy" id="3880"/>
    <lineage>
        <taxon>Eukaryota</taxon>
        <taxon>Viridiplantae</taxon>
        <taxon>Streptophyta</taxon>
        <taxon>Embryophyta</taxon>
        <taxon>Tracheophyta</taxon>
        <taxon>Spermatophyta</taxon>
        <taxon>Magnoliopsida</taxon>
        <taxon>eudicotyledons</taxon>
        <taxon>Gunneridae</taxon>
        <taxon>Pentapetalae</taxon>
        <taxon>rosids</taxon>
        <taxon>fabids</taxon>
        <taxon>Fabales</taxon>
        <taxon>Fabaceae</taxon>
        <taxon>Papilionoideae</taxon>
        <taxon>50 kb inversion clade</taxon>
        <taxon>NPAAA clade</taxon>
        <taxon>Hologalegina</taxon>
        <taxon>IRL clade</taxon>
        <taxon>Trifolieae</taxon>
        <taxon>Medicago</taxon>
    </lineage>
</organism>
<dbReference type="EC" id="3.4.23.12" evidence="12"/>
<dbReference type="KEGG" id="mtr:11446031"/>
<dbReference type="OrthoDB" id="1419953at2759"/>
<dbReference type="Proteomes" id="UP000265566">
    <property type="component" value="Chromosome 3"/>
</dbReference>
<dbReference type="EMBL" id="CM001219">
    <property type="protein sequence ID" value="AES69372.1"/>
    <property type="molecule type" value="Genomic_DNA"/>
</dbReference>
<dbReference type="InterPro" id="IPR021109">
    <property type="entry name" value="Peptidase_aspartic_dom_sf"/>
</dbReference>
<feature type="chain" id="PRO_5014572504" evidence="9">
    <location>
        <begin position="23"/>
        <end position="439"/>
    </location>
</feature>
<dbReference type="InterPro" id="IPR032799">
    <property type="entry name" value="TAXi_C"/>
</dbReference>
<protein>
    <submittedName>
        <fullName evidence="11">Eukaryotic aspartyl protease family protein</fullName>
    </submittedName>
    <submittedName>
        <fullName evidence="12">Putative nepenthesin</fullName>
        <ecNumber evidence="12">3.4.23.12</ecNumber>
    </submittedName>
</protein>
<dbReference type="PROSITE" id="PS51767">
    <property type="entry name" value="PEPTIDASE_A1"/>
    <property type="match status" value="1"/>
</dbReference>
<reference evidence="11 14" key="1">
    <citation type="journal article" date="2011" name="Nature">
        <title>The Medicago genome provides insight into the evolution of rhizobial symbioses.</title>
        <authorList>
            <person name="Young N.D."/>
            <person name="Debelle F."/>
            <person name="Oldroyd G.E."/>
            <person name="Geurts R."/>
            <person name="Cannon S.B."/>
            <person name="Udvardi M.K."/>
            <person name="Benedito V.A."/>
            <person name="Mayer K.F."/>
            <person name="Gouzy J."/>
            <person name="Schoof H."/>
            <person name="Van de Peer Y."/>
            <person name="Proost S."/>
            <person name="Cook D.R."/>
            <person name="Meyers B.C."/>
            <person name="Spannagl M."/>
            <person name="Cheung F."/>
            <person name="De Mita S."/>
            <person name="Krishnakumar V."/>
            <person name="Gundlach H."/>
            <person name="Zhou S."/>
            <person name="Mudge J."/>
            <person name="Bharti A.K."/>
            <person name="Murray J.D."/>
            <person name="Naoumkina M.A."/>
            <person name="Rosen B."/>
            <person name="Silverstein K.A."/>
            <person name="Tang H."/>
            <person name="Rombauts S."/>
            <person name="Zhao P.X."/>
            <person name="Zhou P."/>
            <person name="Barbe V."/>
            <person name="Bardou P."/>
            <person name="Bechner M."/>
            <person name="Bellec A."/>
            <person name="Berger A."/>
            <person name="Berges H."/>
            <person name="Bidwell S."/>
            <person name="Bisseling T."/>
            <person name="Choisne N."/>
            <person name="Couloux A."/>
            <person name="Denny R."/>
            <person name="Deshpande S."/>
            <person name="Dai X."/>
            <person name="Doyle J.J."/>
            <person name="Dudez A.M."/>
            <person name="Farmer A.D."/>
            <person name="Fouteau S."/>
            <person name="Franken C."/>
            <person name="Gibelin C."/>
            <person name="Gish J."/>
            <person name="Goldstein S."/>
            <person name="Gonzalez A.J."/>
            <person name="Green P.J."/>
            <person name="Hallab A."/>
            <person name="Hartog M."/>
            <person name="Hua A."/>
            <person name="Humphray S.J."/>
            <person name="Jeong D.H."/>
            <person name="Jing Y."/>
            <person name="Jocker A."/>
            <person name="Kenton S.M."/>
            <person name="Kim D.J."/>
            <person name="Klee K."/>
            <person name="Lai H."/>
            <person name="Lang C."/>
            <person name="Lin S."/>
            <person name="Macmil S.L."/>
            <person name="Magdelenat G."/>
            <person name="Matthews L."/>
            <person name="McCorrison J."/>
            <person name="Monaghan E.L."/>
            <person name="Mun J.H."/>
            <person name="Najar F.Z."/>
            <person name="Nicholson C."/>
            <person name="Noirot C."/>
            <person name="O'Bleness M."/>
            <person name="Paule C.R."/>
            <person name="Poulain J."/>
            <person name="Prion F."/>
            <person name="Qin B."/>
            <person name="Qu C."/>
            <person name="Retzel E.F."/>
            <person name="Riddle C."/>
            <person name="Sallet E."/>
            <person name="Samain S."/>
            <person name="Samson N."/>
            <person name="Sanders I."/>
            <person name="Saurat O."/>
            <person name="Scarpelli C."/>
            <person name="Schiex T."/>
            <person name="Segurens B."/>
            <person name="Severin A.J."/>
            <person name="Sherrier D.J."/>
            <person name="Shi R."/>
            <person name="Sims S."/>
            <person name="Singer S.R."/>
            <person name="Sinharoy S."/>
            <person name="Sterck L."/>
            <person name="Viollet A."/>
            <person name="Wang B.B."/>
            <person name="Wang K."/>
            <person name="Wang M."/>
            <person name="Wang X."/>
            <person name="Warfsmann J."/>
            <person name="Weissenbach J."/>
            <person name="White D.D."/>
            <person name="White J.D."/>
            <person name="Wiley G.B."/>
            <person name="Wincker P."/>
            <person name="Xing Y."/>
            <person name="Yang L."/>
            <person name="Yao Z."/>
            <person name="Ying F."/>
            <person name="Zhai J."/>
            <person name="Zhou L."/>
            <person name="Zuber A."/>
            <person name="Denarie J."/>
            <person name="Dixon R.A."/>
            <person name="May G.D."/>
            <person name="Schwartz D.C."/>
            <person name="Rogers J."/>
            <person name="Quetier F."/>
            <person name="Town C.D."/>
            <person name="Roe B.A."/>
        </authorList>
    </citation>
    <scope>NUCLEOTIDE SEQUENCE [LARGE SCALE GENOMIC DNA]</scope>
    <source>
        <strain evidence="11">A17</strain>
        <strain evidence="13 14">cv. Jemalong A17</strain>
    </source>
</reference>
<sequence length="439" mass="48803">MRFYLFLTLLFFCFCVVTPIESQNRGFSVELIHPDSSRSPFYNIRETQLQRISNVVTHSIKRAHYLNHVFSLSHNDLPKPTIIPYAGSYYVMSYSIGTPPFQLYGVVDTGSDGIWFQCKPCKPCLNQTSPIFNPSKSSTYKNIRCSSPICKRGEKTRCSSNRKRKCEYEITYLDRSGSQGDISKDTLTLNSNDGSPISFPKIVIGCGHKNSLTTEGLASGIIGFGRGNFSIVSQLGSSIGGKFSYCLASLFSKANISSKLYFGDMAVVSGHGVVSTPLIQSFYVGNYFTNLEAFSVGDHIIKLKDSSLIPDNEGNAVIDSGSTITQLPNDVYSQLETAVISMVKLKRVKDPTQQLSLCYKTTLKKYEVPIITAHFRGADVKLNAFNTFIQMNHEVMCFAFNSSAFPWVVYGNIAQQNFLVGYDTLKNIISFKPTNCTKL</sequence>
<dbReference type="InterPro" id="IPR032861">
    <property type="entry name" value="TAXi_N"/>
</dbReference>
<dbReference type="CDD" id="cd05476">
    <property type="entry name" value="pepsin_A_like_plant"/>
    <property type="match status" value="1"/>
</dbReference>
<keyword evidence="5 9" id="KW-0732">Signal</keyword>
<dbReference type="Pfam" id="PF14543">
    <property type="entry name" value="TAXi_N"/>
    <property type="match status" value="1"/>
</dbReference>
<reference evidence="12" key="4">
    <citation type="journal article" date="2018" name="Nat. Plants">
        <title>Whole-genome landscape of Medicago truncatula symbiotic genes.</title>
        <authorList>
            <person name="Pecrix Y."/>
            <person name="Gamas P."/>
            <person name="Carrere S."/>
        </authorList>
    </citation>
    <scope>NUCLEOTIDE SEQUENCE</scope>
    <source>
        <tissue evidence="12">Leaves</tissue>
    </source>
</reference>
<dbReference type="InterPro" id="IPR051708">
    <property type="entry name" value="Plant_Aspart_Prot_A1"/>
</dbReference>
<dbReference type="Gene3D" id="2.40.70.10">
    <property type="entry name" value="Acid Proteases"/>
    <property type="match status" value="2"/>
</dbReference>
<evidence type="ECO:0000256" key="3">
    <source>
        <dbReference type="ARBA" id="ARBA00022525"/>
    </source>
</evidence>
<evidence type="ECO:0000256" key="2">
    <source>
        <dbReference type="ARBA" id="ARBA00007447"/>
    </source>
</evidence>
<dbReference type="FunFam" id="2.40.70.10:FF:000016">
    <property type="entry name" value="Probable aspartic protease At2g35615"/>
    <property type="match status" value="1"/>
</dbReference>
<evidence type="ECO:0000313" key="12">
    <source>
        <dbReference type="EMBL" id="RHN66165.1"/>
    </source>
</evidence>
<name>G7IWL3_MEDTR</name>
<keyword evidence="14" id="KW-1185">Reference proteome</keyword>
<dbReference type="GO" id="GO:0004190">
    <property type="term" value="F:aspartic-type endopeptidase activity"/>
    <property type="evidence" value="ECO:0000318"/>
    <property type="project" value="GO_Central"/>
</dbReference>
<dbReference type="InterPro" id="IPR034161">
    <property type="entry name" value="Pepsin-like_plant"/>
</dbReference>
<accession>G7IWL3</accession>
<evidence type="ECO:0000259" key="10">
    <source>
        <dbReference type="PROSITE" id="PS51767"/>
    </source>
</evidence>
<dbReference type="GO" id="GO:0005576">
    <property type="term" value="C:extracellular region"/>
    <property type="evidence" value="ECO:0000318"/>
    <property type="project" value="GO_Central"/>
</dbReference>
<keyword evidence="8" id="KW-0325">Glycoprotein</keyword>
<evidence type="ECO:0000256" key="8">
    <source>
        <dbReference type="ARBA" id="ARBA00023180"/>
    </source>
</evidence>
<evidence type="ECO:0000256" key="9">
    <source>
        <dbReference type="SAM" id="SignalP"/>
    </source>
</evidence>
<evidence type="ECO:0000313" key="14">
    <source>
        <dbReference type="Proteomes" id="UP000002051"/>
    </source>
</evidence>
<keyword evidence="7 12" id="KW-0378">Hydrolase</keyword>
<dbReference type="EnsemblPlants" id="AES69372">
    <property type="protein sequence ID" value="AES69372"/>
    <property type="gene ID" value="MTR_3g028120"/>
</dbReference>
<keyword evidence="4 11" id="KW-0645">Protease</keyword>
<dbReference type="FunFam" id="2.40.70.10:FF:000050">
    <property type="entry name" value="Aspartic proteinase CDR1"/>
    <property type="match status" value="1"/>
</dbReference>
<evidence type="ECO:0000313" key="13">
    <source>
        <dbReference type="EnsemblPlants" id="AES69372"/>
    </source>
</evidence>
<evidence type="ECO:0000256" key="7">
    <source>
        <dbReference type="ARBA" id="ARBA00022801"/>
    </source>
</evidence>
<dbReference type="Gramene" id="rna14094">
    <property type="protein sequence ID" value="RHN66165.1"/>
    <property type="gene ID" value="gene14094"/>
</dbReference>
<evidence type="ECO:0000256" key="1">
    <source>
        <dbReference type="ARBA" id="ARBA00004613"/>
    </source>
</evidence>
<feature type="domain" description="Peptidase A1" evidence="10">
    <location>
        <begin position="90"/>
        <end position="432"/>
    </location>
</feature>
<keyword evidence="6" id="KW-0064">Aspartyl protease</keyword>
<evidence type="ECO:0000313" key="11">
    <source>
        <dbReference type="EMBL" id="AES69372.1"/>
    </source>
</evidence>
<evidence type="ECO:0000256" key="6">
    <source>
        <dbReference type="ARBA" id="ARBA00022750"/>
    </source>
</evidence>
<dbReference type="SUPFAM" id="SSF50630">
    <property type="entry name" value="Acid proteases"/>
    <property type="match status" value="1"/>
</dbReference>
<reference evidence="13" key="3">
    <citation type="submission" date="2015-04" db="UniProtKB">
        <authorList>
            <consortium name="EnsemblPlants"/>
        </authorList>
    </citation>
    <scope>IDENTIFICATION</scope>
    <source>
        <strain evidence="13">cv. Jemalong A17</strain>
    </source>
</reference>
<dbReference type="HOGENOM" id="CLU_005738_5_0_1"/>
<dbReference type="EMBL" id="PSQE01000003">
    <property type="protein sequence ID" value="RHN66165.1"/>
    <property type="molecule type" value="Genomic_DNA"/>
</dbReference>